<accession>A0AA37BCI6</accession>
<organism evidence="1 2">
    <name type="scientific">Planomonospora parontospora</name>
    <dbReference type="NCBI Taxonomy" id="58119"/>
    <lineage>
        <taxon>Bacteria</taxon>
        <taxon>Bacillati</taxon>
        <taxon>Actinomycetota</taxon>
        <taxon>Actinomycetes</taxon>
        <taxon>Streptosporangiales</taxon>
        <taxon>Streptosporangiaceae</taxon>
        <taxon>Planomonospora</taxon>
    </lineage>
</organism>
<evidence type="ECO:0000313" key="1">
    <source>
        <dbReference type="EMBL" id="GGK50574.1"/>
    </source>
</evidence>
<comment type="caution">
    <text evidence="1">The sequence shown here is derived from an EMBL/GenBank/DDBJ whole genome shotgun (WGS) entry which is preliminary data.</text>
</comment>
<dbReference type="GO" id="GO:0003677">
    <property type="term" value="F:DNA binding"/>
    <property type="evidence" value="ECO:0007669"/>
    <property type="project" value="InterPro"/>
</dbReference>
<dbReference type="SUPFAM" id="SSF82607">
    <property type="entry name" value="YbaB-like"/>
    <property type="match status" value="1"/>
</dbReference>
<reference evidence="1" key="2">
    <citation type="submission" date="2022-09" db="EMBL/GenBank/DDBJ databases">
        <authorList>
            <person name="Sun Q."/>
            <person name="Ohkuma M."/>
        </authorList>
    </citation>
    <scope>NUCLEOTIDE SEQUENCE</scope>
    <source>
        <strain evidence="1">JCM 3093</strain>
    </source>
</reference>
<dbReference type="Proteomes" id="UP000627984">
    <property type="component" value="Unassembled WGS sequence"/>
</dbReference>
<evidence type="ECO:0000313" key="2">
    <source>
        <dbReference type="Proteomes" id="UP000627984"/>
    </source>
</evidence>
<dbReference type="RefSeq" id="WP_191893513.1">
    <property type="nucleotide sequence ID" value="NZ_BMQD01000002.1"/>
</dbReference>
<dbReference type="AlphaFoldDB" id="A0AA37BCI6"/>
<dbReference type="InterPro" id="IPR036894">
    <property type="entry name" value="YbaB-like_sf"/>
</dbReference>
<dbReference type="Pfam" id="PF02575">
    <property type="entry name" value="YbaB_DNA_bd"/>
    <property type="match status" value="1"/>
</dbReference>
<protein>
    <submittedName>
        <fullName evidence="1">Uncharacterized protein</fullName>
    </submittedName>
</protein>
<proteinExistence type="predicted"/>
<name>A0AA37BCI6_9ACTN</name>
<sequence length="124" mass="13359">MTVEEHELLELAERLPEALAELESAVEEWSGRRFHGTADEGRVVATVDALGSLLDLEIHVLSRRRLDGASLGEAVVAAVGAAEEAAARAKDEMMHGLRLGSLPSLGELLGGARRDFERRSGFRA</sequence>
<reference evidence="1" key="1">
    <citation type="journal article" date="2014" name="Int. J. Syst. Evol. Microbiol.">
        <title>Complete genome sequence of Corynebacterium casei LMG S-19264T (=DSM 44701T), isolated from a smear-ripened cheese.</title>
        <authorList>
            <consortium name="US DOE Joint Genome Institute (JGI-PGF)"/>
            <person name="Walter F."/>
            <person name="Albersmeier A."/>
            <person name="Kalinowski J."/>
            <person name="Ruckert C."/>
        </authorList>
    </citation>
    <scope>NUCLEOTIDE SEQUENCE</scope>
    <source>
        <strain evidence="1">JCM 3093</strain>
    </source>
</reference>
<dbReference type="EMBL" id="BMQD01000002">
    <property type="protein sequence ID" value="GGK50574.1"/>
    <property type="molecule type" value="Genomic_DNA"/>
</dbReference>
<gene>
    <name evidence="1" type="ORF">GCM10010126_07600</name>
</gene>
<dbReference type="Gene3D" id="3.30.1310.10">
    <property type="entry name" value="Nucleoid-associated protein YbaB-like domain"/>
    <property type="match status" value="1"/>
</dbReference>
<dbReference type="InterPro" id="IPR004401">
    <property type="entry name" value="YbaB/EbfC"/>
</dbReference>